<dbReference type="AlphaFoldDB" id="A0A916S5P1"/>
<feature type="compositionally biased region" description="Polar residues" evidence="1">
    <location>
        <begin position="127"/>
        <end position="139"/>
    </location>
</feature>
<dbReference type="SUPFAM" id="SSF53098">
    <property type="entry name" value="Ribonuclease H-like"/>
    <property type="match status" value="1"/>
</dbReference>
<protein>
    <recommendedName>
        <fullName evidence="2">DDE domain-containing protein</fullName>
    </recommendedName>
</protein>
<organism evidence="3 4">
    <name type="scientific">Nitratireductor aestuarii</name>
    <dbReference type="NCBI Taxonomy" id="1735103"/>
    <lineage>
        <taxon>Bacteria</taxon>
        <taxon>Pseudomonadati</taxon>
        <taxon>Pseudomonadota</taxon>
        <taxon>Alphaproteobacteria</taxon>
        <taxon>Hyphomicrobiales</taxon>
        <taxon>Phyllobacteriaceae</taxon>
        <taxon>Nitratireductor</taxon>
    </lineage>
</organism>
<dbReference type="InterPro" id="IPR012337">
    <property type="entry name" value="RNaseH-like_sf"/>
</dbReference>
<name>A0A916S5P1_9HYPH</name>
<keyword evidence="4" id="KW-1185">Reference proteome</keyword>
<evidence type="ECO:0000313" key="3">
    <source>
        <dbReference type="EMBL" id="GGA82706.1"/>
    </source>
</evidence>
<dbReference type="InterPro" id="IPR036397">
    <property type="entry name" value="RNaseH_sf"/>
</dbReference>
<dbReference type="Gene3D" id="3.30.420.10">
    <property type="entry name" value="Ribonuclease H-like superfamily/Ribonuclease H"/>
    <property type="match status" value="1"/>
</dbReference>
<sequence length="139" mass="15767">MQASHRDARRHEGLAACGGGIKMMAERGINIDYSTIHCWVVHFSLLQERASTPASGTVGSKWHMDETYIRVRGRWMYLYRAIDSSGETVDFWFSKHRDLPAAKRYLRKALEHNGQPDSIGIDGSPPTIRQSSYAMQRAV</sequence>
<evidence type="ECO:0000256" key="1">
    <source>
        <dbReference type="SAM" id="MobiDB-lite"/>
    </source>
</evidence>
<evidence type="ECO:0000313" key="4">
    <source>
        <dbReference type="Proteomes" id="UP000636264"/>
    </source>
</evidence>
<reference evidence="3" key="1">
    <citation type="journal article" date="2014" name="Int. J. Syst. Evol. Microbiol.">
        <title>Complete genome sequence of Corynebacterium casei LMG S-19264T (=DSM 44701T), isolated from a smear-ripened cheese.</title>
        <authorList>
            <consortium name="US DOE Joint Genome Institute (JGI-PGF)"/>
            <person name="Walter F."/>
            <person name="Albersmeier A."/>
            <person name="Kalinowski J."/>
            <person name="Ruckert C."/>
        </authorList>
    </citation>
    <scope>NUCLEOTIDE SEQUENCE</scope>
    <source>
        <strain evidence="3">CGMCC 1.15320</strain>
    </source>
</reference>
<feature type="region of interest" description="Disordered" evidence="1">
    <location>
        <begin position="116"/>
        <end position="139"/>
    </location>
</feature>
<feature type="domain" description="DDE" evidence="2">
    <location>
        <begin position="60"/>
        <end position="125"/>
    </location>
</feature>
<reference evidence="3" key="2">
    <citation type="submission" date="2020-09" db="EMBL/GenBank/DDBJ databases">
        <authorList>
            <person name="Sun Q."/>
            <person name="Zhou Y."/>
        </authorList>
    </citation>
    <scope>NUCLEOTIDE SEQUENCE</scope>
    <source>
        <strain evidence="3">CGMCC 1.15320</strain>
    </source>
</reference>
<dbReference type="Pfam" id="PF13610">
    <property type="entry name" value="DDE_Tnp_IS240"/>
    <property type="match status" value="1"/>
</dbReference>
<comment type="caution">
    <text evidence="3">The sequence shown here is derived from an EMBL/GenBank/DDBJ whole genome shotgun (WGS) entry which is preliminary data.</text>
</comment>
<gene>
    <name evidence="3" type="ORF">GCM10011385_41190</name>
</gene>
<proteinExistence type="predicted"/>
<dbReference type="InterPro" id="IPR032874">
    <property type="entry name" value="DDE_dom"/>
</dbReference>
<evidence type="ECO:0000259" key="2">
    <source>
        <dbReference type="Pfam" id="PF13610"/>
    </source>
</evidence>
<dbReference type="PANTHER" id="PTHR35528:SF3">
    <property type="entry name" value="BLL1675 PROTEIN"/>
    <property type="match status" value="1"/>
</dbReference>
<dbReference type="EMBL" id="BMIF01000030">
    <property type="protein sequence ID" value="GGA82706.1"/>
    <property type="molecule type" value="Genomic_DNA"/>
</dbReference>
<dbReference type="PANTHER" id="PTHR35528">
    <property type="entry name" value="BLL1675 PROTEIN"/>
    <property type="match status" value="1"/>
</dbReference>
<dbReference type="InterPro" id="IPR052183">
    <property type="entry name" value="IS_Transposase"/>
</dbReference>
<dbReference type="Proteomes" id="UP000636264">
    <property type="component" value="Unassembled WGS sequence"/>
</dbReference>
<accession>A0A916S5P1</accession>
<dbReference type="GO" id="GO:0003676">
    <property type="term" value="F:nucleic acid binding"/>
    <property type="evidence" value="ECO:0007669"/>
    <property type="project" value="InterPro"/>
</dbReference>